<evidence type="ECO:0000256" key="3">
    <source>
        <dbReference type="ARBA" id="ARBA00006484"/>
    </source>
</evidence>
<dbReference type="GO" id="GO:0005777">
    <property type="term" value="C:peroxisome"/>
    <property type="evidence" value="ECO:0007669"/>
    <property type="project" value="UniProtKB-SubCell"/>
</dbReference>
<dbReference type="Pfam" id="PF01575">
    <property type="entry name" value="MaoC_dehydratas"/>
    <property type="match status" value="1"/>
</dbReference>
<sequence length="717" mass="78294">MTLRFDNRVVVVTGAGAGLGKQYAILFGSRGAKVVVNDLGGHWNGEGKSTNAADIVVDEIKQAGGTAVADYNSVVDGNKIIETAIKNFGRIDVLVNNAGILRDKSIVNISDDDWDKIQDVHLKGSFATTRAAWPYFKKQKFGRIIMTTSTSGLYGNFGQANYSAAKLGLVGLMNTVSIEGAKYDIRCNTICPTAASRMTKGILPDEVFDEMKPELIAPVVVYLCHEDTQETGQIIESSCGYATKYHYVRGPGSLIRDSINEVPTPEAVRAKWSKITDMSKAKHYDSNVEVSAEYIGVLQKLKNPSENNEFEDVYNYNFKDVILYSLGIGISTEDSDNMKFLYENHPDFSVFPSHAVIPSIVMLMSSQLTPSAVENFDLSRVLHGEQFLELVSPMTTEGSLTTKASVLDVQQKKSGAVITVECNSFDENGKLIIRAQSSTFVVGGKTNNTIKGQPEKVIQIQNAPKRAPDSTALMKTCIDQSALYRLSGDLNPMHMDPSFAAMGGFSKPIMHGLLSFGISVRAILKQYANNDPSLFKAIKVRFTKPVYPGDTLKVEMWQEGNRIYFRTLIADSNVEVISGAYVDLLNVIKSTSENIPQSVSTKMAELQTDAIFQAIKDRVAADPAKAKSVNGVFLYKITKDGKVAKEWTLDLKNAVISEGSPSGKADTTITVSDADFVEIALGKLNPQQAFMKGKLKIQGNIMLAQKLGPLLKTEAKL</sequence>
<keyword evidence="12" id="KW-1185">Reference proteome</keyword>
<dbReference type="Gene3D" id="3.40.50.720">
    <property type="entry name" value="NAD(P)-binding Rossmann-like Domain"/>
    <property type="match status" value="1"/>
</dbReference>
<dbReference type="InterPro" id="IPR003033">
    <property type="entry name" value="SCP2_sterol-bd_dom"/>
</dbReference>
<dbReference type="Gene3D" id="3.30.1050.10">
    <property type="entry name" value="SCP2 sterol-binding domain"/>
    <property type="match status" value="1"/>
</dbReference>
<dbReference type="Pfam" id="PF02036">
    <property type="entry name" value="SCP2"/>
    <property type="match status" value="1"/>
</dbReference>
<dbReference type="InterPro" id="IPR002347">
    <property type="entry name" value="SDR_fam"/>
</dbReference>
<evidence type="ECO:0000313" key="12">
    <source>
        <dbReference type="Proteomes" id="UP001153620"/>
    </source>
</evidence>
<evidence type="ECO:0000256" key="7">
    <source>
        <dbReference type="ARBA" id="ARBA00023140"/>
    </source>
</evidence>
<dbReference type="InterPro" id="IPR036291">
    <property type="entry name" value="NAD(P)-bd_dom_sf"/>
</dbReference>
<dbReference type="PROSITE" id="PS00061">
    <property type="entry name" value="ADH_SHORT"/>
    <property type="match status" value="1"/>
</dbReference>
<comment type="subcellular location">
    <subcellularLocation>
        <location evidence="1">Peroxisome</location>
    </subcellularLocation>
</comment>
<dbReference type="GO" id="GO:0006631">
    <property type="term" value="P:fatty acid metabolic process"/>
    <property type="evidence" value="ECO:0007669"/>
    <property type="project" value="UniProtKB-KW"/>
</dbReference>
<organism evidence="11 12">
    <name type="scientific">Chironomus riparius</name>
    <dbReference type="NCBI Taxonomy" id="315576"/>
    <lineage>
        <taxon>Eukaryota</taxon>
        <taxon>Metazoa</taxon>
        <taxon>Ecdysozoa</taxon>
        <taxon>Arthropoda</taxon>
        <taxon>Hexapoda</taxon>
        <taxon>Insecta</taxon>
        <taxon>Pterygota</taxon>
        <taxon>Neoptera</taxon>
        <taxon>Endopterygota</taxon>
        <taxon>Diptera</taxon>
        <taxon>Nematocera</taxon>
        <taxon>Chironomoidea</taxon>
        <taxon>Chironomidae</taxon>
        <taxon>Chironominae</taxon>
        <taxon>Chironomus</taxon>
    </lineage>
</organism>
<dbReference type="CDD" id="cd05353">
    <property type="entry name" value="hydroxyacyl-CoA-like_DH_SDR_c-like"/>
    <property type="match status" value="1"/>
</dbReference>
<comment type="similarity">
    <text evidence="3">Belongs to the short-chain dehydrogenases/reductases (SDR) family.</text>
</comment>
<reference evidence="11" key="1">
    <citation type="submission" date="2022-01" db="EMBL/GenBank/DDBJ databases">
        <authorList>
            <person name="King R."/>
        </authorList>
    </citation>
    <scope>NUCLEOTIDE SEQUENCE</scope>
</reference>
<evidence type="ECO:0000256" key="8">
    <source>
        <dbReference type="ARBA" id="ARBA00023239"/>
    </source>
</evidence>
<dbReference type="InterPro" id="IPR036527">
    <property type="entry name" value="SCP2_sterol-bd_dom_sf"/>
</dbReference>
<dbReference type="InterPro" id="IPR020904">
    <property type="entry name" value="Sc_DH/Rdtase_CS"/>
</dbReference>
<dbReference type="Gene3D" id="3.10.129.10">
    <property type="entry name" value="Hotdog Thioesterase"/>
    <property type="match status" value="1"/>
</dbReference>
<evidence type="ECO:0000256" key="2">
    <source>
        <dbReference type="ARBA" id="ARBA00005005"/>
    </source>
</evidence>
<dbReference type="EMBL" id="OU895878">
    <property type="protein sequence ID" value="CAG9801966.1"/>
    <property type="molecule type" value="Genomic_DNA"/>
</dbReference>
<dbReference type="InterPro" id="IPR002539">
    <property type="entry name" value="MaoC-like_dom"/>
</dbReference>
<gene>
    <name evidence="11" type="ORF">CHIRRI_LOCUS4883</name>
</gene>
<dbReference type="SUPFAM" id="SSF54637">
    <property type="entry name" value="Thioesterase/thiol ester dehydrase-isomerase"/>
    <property type="match status" value="2"/>
</dbReference>
<dbReference type="FunFam" id="3.40.50.720:FF:000185">
    <property type="entry name" value="peroxisomal multifunctional enzyme type 2"/>
    <property type="match status" value="1"/>
</dbReference>
<keyword evidence="7" id="KW-0576">Peroxisome</keyword>
<reference evidence="11" key="2">
    <citation type="submission" date="2022-10" db="EMBL/GenBank/DDBJ databases">
        <authorList>
            <consortium name="ENA_rothamsted_submissions"/>
            <consortium name="culmorum"/>
            <person name="King R."/>
        </authorList>
    </citation>
    <scope>NUCLEOTIDE SEQUENCE</scope>
</reference>
<dbReference type="SUPFAM" id="SSF51735">
    <property type="entry name" value="NAD(P)-binding Rossmann-fold domains"/>
    <property type="match status" value="1"/>
</dbReference>
<dbReference type="SUPFAM" id="SSF55718">
    <property type="entry name" value="SCP-like"/>
    <property type="match status" value="1"/>
</dbReference>
<dbReference type="Pfam" id="PF00106">
    <property type="entry name" value="adh_short"/>
    <property type="match status" value="1"/>
</dbReference>
<proteinExistence type="inferred from homology"/>
<keyword evidence="8" id="KW-0456">Lyase</keyword>
<keyword evidence="5" id="KW-0560">Oxidoreductase</keyword>
<evidence type="ECO:0000256" key="9">
    <source>
        <dbReference type="ARBA" id="ARBA00073497"/>
    </source>
</evidence>
<evidence type="ECO:0000256" key="1">
    <source>
        <dbReference type="ARBA" id="ARBA00004275"/>
    </source>
</evidence>
<feature type="domain" description="Ketoreductase" evidence="10">
    <location>
        <begin position="8"/>
        <end position="185"/>
    </location>
</feature>
<dbReference type="PRINTS" id="PR00081">
    <property type="entry name" value="GDHRDH"/>
</dbReference>
<comment type="pathway">
    <text evidence="2">Lipid metabolism; fatty acid beta-oxidation.</text>
</comment>
<dbReference type="GO" id="GO:0018812">
    <property type="term" value="F:3-hydroxyacyl-CoA dehydratase activity"/>
    <property type="evidence" value="ECO:0007669"/>
    <property type="project" value="UniProtKB-ARBA"/>
</dbReference>
<keyword evidence="4" id="KW-0276">Fatty acid metabolism</keyword>
<dbReference type="PRINTS" id="PR00080">
    <property type="entry name" value="SDRFAMILY"/>
</dbReference>
<dbReference type="PANTHER" id="PTHR45024:SF2">
    <property type="entry name" value="SCP2 DOMAIN-CONTAINING PROTEIN"/>
    <property type="match status" value="1"/>
</dbReference>
<protein>
    <recommendedName>
        <fullName evidence="9">Peroxisomal multifunctional enzyme type 2</fullName>
    </recommendedName>
</protein>
<name>A0A9N9RRQ0_9DIPT</name>
<dbReference type="CDD" id="cd03448">
    <property type="entry name" value="HDE_HSD"/>
    <property type="match status" value="1"/>
</dbReference>
<dbReference type="InterPro" id="IPR051687">
    <property type="entry name" value="Peroxisomal_Beta-Oxidation"/>
</dbReference>
<dbReference type="Pfam" id="PF22622">
    <property type="entry name" value="MFE-2_hydrat-2_N"/>
    <property type="match status" value="1"/>
</dbReference>
<evidence type="ECO:0000256" key="5">
    <source>
        <dbReference type="ARBA" id="ARBA00023002"/>
    </source>
</evidence>
<dbReference type="AlphaFoldDB" id="A0A9N9RRQ0"/>
<dbReference type="InterPro" id="IPR029069">
    <property type="entry name" value="HotDog_dom_sf"/>
</dbReference>
<accession>A0A9N9RRQ0</accession>
<dbReference type="Proteomes" id="UP001153620">
    <property type="component" value="Chromosome 2"/>
</dbReference>
<evidence type="ECO:0000256" key="4">
    <source>
        <dbReference type="ARBA" id="ARBA00022832"/>
    </source>
</evidence>
<evidence type="ECO:0000256" key="6">
    <source>
        <dbReference type="ARBA" id="ARBA00023098"/>
    </source>
</evidence>
<dbReference type="FunFam" id="3.30.1050.10:FF:000001">
    <property type="entry name" value="Putative Non-specific lipid-transfer protein"/>
    <property type="match status" value="1"/>
</dbReference>
<keyword evidence="6" id="KW-0443">Lipid metabolism</keyword>
<dbReference type="Gene3D" id="1.10.287.4290">
    <property type="match status" value="1"/>
</dbReference>
<dbReference type="GO" id="GO:0016491">
    <property type="term" value="F:oxidoreductase activity"/>
    <property type="evidence" value="ECO:0007669"/>
    <property type="project" value="UniProtKB-KW"/>
</dbReference>
<dbReference type="InterPro" id="IPR054357">
    <property type="entry name" value="MFE-2_N"/>
</dbReference>
<dbReference type="InterPro" id="IPR057326">
    <property type="entry name" value="KR_dom"/>
</dbReference>
<dbReference type="OrthoDB" id="3592703at2759"/>
<evidence type="ECO:0000259" key="10">
    <source>
        <dbReference type="SMART" id="SM00822"/>
    </source>
</evidence>
<dbReference type="PANTHER" id="PTHR45024">
    <property type="entry name" value="DEHYDROGENASES, SHORT CHAIN"/>
    <property type="match status" value="1"/>
</dbReference>
<evidence type="ECO:0000313" key="11">
    <source>
        <dbReference type="EMBL" id="CAG9801966.1"/>
    </source>
</evidence>
<dbReference type="SMART" id="SM00822">
    <property type="entry name" value="PKS_KR"/>
    <property type="match status" value="1"/>
</dbReference>